<dbReference type="Proteomes" id="UP000011625">
    <property type="component" value="Unassembled WGS sequence"/>
</dbReference>
<dbReference type="PATRIC" id="fig|1227456.3.peg.297"/>
<evidence type="ECO:0000313" key="10">
    <source>
        <dbReference type="Proteomes" id="UP000011625"/>
    </source>
</evidence>
<dbReference type="GO" id="GO:0004659">
    <property type="term" value="F:prenyltransferase activity"/>
    <property type="evidence" value="ECO:0007669"/>
    <property type="project" value="InterPro"/>
</dbReference>
<evidence type="ECO:0000256" key="3">
    <source>
        <dbReference type="ARBA" id="ARBA00022428"/>
    </source>
</evidence>
<feature type="transmembrane region" description="Helical" evidence="8">
    <location>
        <begin position="107"/>
        <end position="126"/>
    </location>
</feature>
<dbReference type="AlphaFoldDB" id="M0NBZ7"/>
<keyword evidence="4 9" id="KW-0808">Transferase</keyword>
<comment type="pathway">
    <text evidence="2">Quinol/quinone metabolism; menaquinone biosynthesis.</text>
</comment>
<reference evidence="9 10" key="1">
    <citation type="journal article" date="2014" name="PLoS Genet.">
        <title>Phylogenetically driven sequencing of extremely halophilic archaea reveals strategies for static and dynamic osmo-response.</title>
        <authorList>
            <person name="Becker E.A."/>
            <person name="Seitzer P.M."/>
            <person name="Tritt A."/>
            <person name="Larsen D."/>
            <person name="Krusor M."/>
            <person name="Yao A.I."/>
            <person name="Wu D."/>
            <person name="Madern D."/>
            <person name="Eisen J.A."/>
            <person name="Darling A.E."/>
            <person name="Facciotti M.T."/>
        </authorList>
    </citation>
    <scope>NUCLEOTIDE SEQUENCE [LARGE SCALE GENOMIC DNA]</scope>
    <source>
        <strain evidence="9 10">DSM 8989</strain>
    </source>
</reference>
<evidence type="ECO:0000313" key="9">
    <source>
        <dbReference type="EMBL" id="EMA55381.1"/>
    </source>
</evidence>
<evidence type="ECO:0000256" key="6">
    <source>
        <dbReference type="ARBA" id="ARBA00022989"/>
    </source>
</evidence>
<evidence type="ECO:0000256" key="8">
    <source>
        <dbReference type="SAM" id="Phobius"/>
    </source>
</evidence>
<keyword evidence="6 8" id="KW-1133">Transmembrane helix</keyword>
<name>M0NBZ7_9EURY</name>
<feature type="transmembrane region" description="Helical" evidence="8">
    <location>
        <begin position="83"/>
        <end position="101"/>
    </location>
</feature>
<evidence type="ECO:0000256" key="1">
    <source>
        <dbReference type="ARBA" id="ARBA00004651"/>
    </source>
</evidence>
<dbReference type="GO" id="GO:0042371">
    <property type="term" value="P:vitamin K biosynthetic process"/>
    <property type="evidence" value="ECO:0007669"/>
    <property type="project" value="TreeGrafter"/>
</dbReference>
<comment type="caution">
    <text evidence="9">The sequence shown here is derived from an EMBL/GenBank/DDBJ whole genome shotgun (WGS) entry which is preliminary data.</text>
</comment>
<dbReference type="Pfam" id="PF01040">
    <property type="entry name" value="UbiA"/>
    <property type="match status" value="1"/>
</dbReference>
<feature type="transmembrane region" description="Helical" evidence="8">
    <location>
        <begin position="211"/>
        <end position="228"/>
    </location>
</feature>
<dbReference type="PANTHER" id="PTHR13929:SF0">
    <property type="entry name" value="UBIA PRENYLTRANSFERASE DOMAIN-CONTAINING PROTEIN 1"/>
    <property type="match status" value="1"/>
</dbReference>
<dbReference type="GO" id="GO:0005886">
    <property type="term" value="C:plasma membrane"/>
    <property type="evidence" value="ECO:0007669"/>
    <property type="project" value="UniProtKB-SubCell"/>
</dbReference>
<keyword evidence="5 8" id="KW-0812">Transmembrane</keyword>
<dbReference type="RefSeq" id="WP_005039078.1">
    <property type="nucleotide sequence ID" value="NZ_AOME01000013.1"/>
</dbReference>
<evidence type="ECO:0000256" key="2">
    <source>
        <dbReference type="ARBA" id="ARBA00004863"/>
    </source>
</evidence>
<evidence type="ECO:0000256" key="5">
    <source>
        <dbReference type="ARBA" id="ARBA00022692"/>
    </source>
</evidence>
<proteinExistence type="predicted"/>
<organism evidence="9 10">
    <name type="scientific">Halococcus salifodinae DSM 8989</name>
    <dbReference type="NCBI Taxonomy" id="1227456"/>
    <lineage>
        <taxon>Archaea</taxon>
        <taxon>Methanobacteriati</taxon>
        <taxon>Methanobacteriota</taxon>
        <taxon>Stenosarchaea group</taxon>
        <taxon>Halobacteria</taxon>
        <taxon>Halobacteriales</taxon>
        <taxon>Halococcaceae</taxon>
        <taxon>Halococcus</taxon>
    </lineage>
</organism>
<dbReference type="CDD" id="cd13962">
    <property type="entry name" value="PT_UbiA_UBIAD1"/>
    <property type="match status" value="1"/>
</dbReference>
<dbReference type="EMBL" id="AOME01000013">
    <property type="protein sequence ID" value="EMA55381.1"/>
    <property type="molecule type" value="Genomic_DNA"/>
</dbReference>
<keyword evidence="10" id="KW-1185">Reference proteome</keyword>
<keyword evidence="7 8" id="KW-0472">Membrane</keyword>
<protein>
    <submittedName>
        <fullName evidence="9">1,4-dihydroxy-2-naphthoate octaprenyltransferase</fullName>
    </submittedName>
</protein>
<dbReference type="UniPathway" id="UPA00079"/>
<keyword evidence="3" id="KW-0474">Menaquinone biosynthesis</keyword>
<comment type="subcellular location">
    <subcellularLocation>
        <location evidence="1">Cell membrane</location>
        <topology evidence="1">Multi-pass membrane protein</topology>
    </subcellularLocation>
</comment>
<evidence type="ECO:0000256" key="7">
    <source>
        <dbReference type="ARBA" id="ARBA00023136"/>
    </source>
</evidence>
<dbReference type="InterPro" id="IPR044878">
    <property type="entry name" value="UbiA_sf"/>
</dbReference>
<dbReference type="InterPro" id="IPR026046">
    <property type="entry name" value="UBIAD1"/>
</dbReference>
<dbReference type="OrthoDB" id="26687at2157"/>
<dbReference type="Gene3D" id="1.10.357.140">
    <property type="entry name" value="UbiA prenyltransferase"/>
    <property type="match status" value="1"/>
</dbReference>
<evidence type="ECO:0000256" key="4">
    <source>
        <dbReference type="ARBA" id="ARBA00022679"/>
    </source>
</evidence>
<accession>M0NBZ7</accession>
<dbReference type="GO" id="GO:0009234">
    <property type="term" value="P:menaquinone biosynthetic process"/>
    <property type="evidence" value="ECO:0007669"/>
    <property type="project" value="UniProtKB-UniPathway"/>
</dbReference>
<dbReference type="STRING" id="1227456.C450_01404"/>
<feature type="transmembrane region" description="Helical" evidence="8">
    <location>
        <begin position="259"/>
        <end position="278"/>
    </location>
</feature>
<feature type="transmembrane region" description="Helical" evidence="8">
    <location>
        <begin position="163"/>
        <end position="183"/>
    </location>
</feature>
<feature type="transmembrane region" description="Helical" evidence="8">
    <location>
        <begin position="234"/>
        <end position="252"/>
    </location>
</feature>
<sequence>MSRPAQLLLVLVVYALGAKIALSSGASLDVVRLAVGGAALLAVAASVHYANEYADHETDALTERTPFSGGSGALARTGLSQYLALYAGIATLAIGMVAAVAGTTLGVLSHPALALLTVIAWFGWQYSVGPLRLAWRGWGELDNAALGGLVLPAYGAAVLDGPVWRTLLACLPFFLLVFANLLATQWPDRHADAAVGKRTLVTRWSPRQLRLLYVGAVCLAFGSLPVLAGSVLPAVVAAASLVVLPVSVWGATGYTERRVPFPSVAAMVALVVVQLLAWCV</sequence>
<dbReference type="PANTHER" id="PTHR13929">
    <property type="entry name" value="1,4-DIHYDROXY-2-NAPHTHOATE OCTAPRENYLTRANSFERASE"/>
    <property type="match status" value="1"/>
</dbReference>
<dbReference type="InterPro" id="IPR000537">
    <property type="entry name" value="UbiA_prenyltransferase"/>
</dbReference>
<gene>
    <name evidence="9" type="ORF">C450_01404</name>
</gene>